<proteinExistence type="predicted"/>
<organism evidence="2 3">
    <name type="scientific">Patellaria atrata CBS 101060</name>
    <dbReference type="NCBI Taxonomy" id="1346257"/>
    <lineage>
        <taxon>Eukaryota</taxon>
        <taxon>Fungi</taxon>
        <taxon>Dikarya</taxon>
        <taxon>Ascomycota</taxon>
        <taxon>Pezizomycotina</taxon>
        <taxon>Dothideomycetes</taxon>
        <taxon>Dothideomycetes incertae sedis</taxon>
        <taxon>Patellariales</taxon>
        <taxon>Patellariaceae</taxon>
        <taxon>Patellaria</taxon>
    </lineage>
</organism>
<feature type="compositionally biased region" description="Polar residues" evidence="1">
    <location>
        <begin position="33"/>
        <end position="45"/>
    </location>
</feature>
<sequence length="325" mass="34101">MTTSLTILPPSPMHSQSPLSRPQPPTSKRPKLSLNTSTPVTQSRSFGKGSSLRLETLSAVSPTARNTFRNAYEKLQGTTASSEKRPVLSIDSSVATQTFLKEPSQSENSSPSSAIILSSASATSASSTESATITIPYKLSHNVQSVLRNSPLPPQRVHSMSGPSRPLFPAAKRVSFRDPLVEEIHTSKYTYAQSEVDLESSTSSIASTKSSSSGASFGSISSEGSSHSVSLSLSTSSGESSGSEHQLGSPASVSSDEGRLGGPRAGDKRDSSDSDSDSAPETPVAGRRKRRREWVWTLGPIGKNASSTSASSTETSTTTSDDESN</sequence>
<dbReference type="EMBL" id="MU006094">
    <property type="protein sequence ID" value="KAF2839563.1"/>
    <property type="molecule type" value="Genomic_DNA"/>
</dbReference>
<accession>A0A9P4VQ84</accession>
<gene>
    <name evidence="2" type="ORF">M501DRAFT_1015658</name>
</gene>
<name>A0A9P4VQ84_9PEZI</name>
<keyword evidence="3" id="KW-1185">Reference proteome</keyword>
<evidence type="ECO:0000313" key="3">
    <source>
        <dbReference type="Proteomes" id="UP000799429"/>
    </source>
</evidence>
<evidence type="ECO:0000256" key="1">
    <source>
        <dbReference type="SAM" id="MobiDB-lite"/>
    </source>
</evidence>
<comment type="caution">
    <text evidence="2">The sequence shown here is derived from an EMBL/GenBank/DDBJ whole genome shotgun (WGS) entry which is preliminary data.</text>
</comment>
<feature type="region of interest" description="Disordered" evidence="1">
    <location>
        <begin position="195"/>
        <end position="325"/>
    </location>
</feature>
<reference evidence="2" key="1">
    <citation type="journal article" date="2020" name="Stud. Mycol.">
        <title>101 Dothideomycetes genomes: a test case for predicting lifestyles and emergence of pathogens.</title>
        <authorList>
            <person name="Haridas S."/>
            <person name="Albert R."/>
            <person name="Binder M."/>
            <person name="Bloem J."/>
            <person name="Labutti K."/>
            <person name="Salamov A."/>
            <person name="Andreopoulos B."/>
            <person name="Baker S."/>
            <person name="Barry K."/>
            <person name="Bills G."/>
            <person name="Bluhm B."/>
            <person name="Cannon C."/>
            <person name="Castanera R."/>
            <person name="Culley D."/>
            <person name="Daum C."/>
            <person name="Ezra D."/>
            <person name="Gonzalez J."/>
            <person name="Henrissat B."/>
            <person name="Kuo A."/>
            <person name="Liang C."/>
            <person name="Lipzen A."/>
            <person name="Lutzoni F."/>
            <person name="Magnuson J."/>
            <person name="Mondo S."/>
            <person name="Nolan M."/>
            <person name="Ohm R."/>
            <person name="Pangilinan J."/>
            <person name="Park H.-J."/>
            <person name="Ramirez L."/>
            <person name="Alfaro M."/>
            <person name="Sun H."/>
            <person name="Tritt A."/>
            <person name="Yoshinaga Y."/>
            <person name="Zwiers L.-H."/>
            <person name="Turgeon B."/>
            <person name="Goodwin S."/>
            <person name="Spatafora J."/>
            <person name="Crous P."/>
            <person name="Grigoriev I."/>
        </authorList>
    </citation>
    <scope>NUCLEOTIDE SEQUENCE</scope>
    <source>
        <strain evidence="2">CBS 101060</strain>
    </source>
</reference>
<dbReference type="AlphaFoldDB" id="A0A9P4VQ84"/>
<dbReference type="OrthoDB" id="5206740at2759"/>
<dbReference type="Proteomes" id="UP000799429">
    <property type="component" value="Unassembled WGS sequence"/>
</dbReference>
<feature type="region of interest" description="Disordered" evidence="1">
    <location>
        <begin position="148"/>
        <end position="168"/>
    </location>
</feature>
<feature type="compositionally biased region" description="Low complexity" evidence="1">
    <location>
        <begin position="305"/>
        <end position="319"/>
    </location>
</feature>
<feature type="compositionally biased region" description="Low complexity" evidence="1">
    <location>
        <begin position="200"/>
        <end position="249"/>
    </location>
</feature>
<protein>
    <submittedName>
        <fullName evidence="2">Uncharacterized protein</fullName>
    </submittedName>
</protein>
<evidence type="ECO:0000313" key="2">
    <source>
        <dbReference type="EMBL" id="KAF2839563.1"/>
    </source>
</evidence>
<feature type="region of interest" description="Disordered" evidence="1">
    <location>
        <begin position="1"/>
        <end position="51"/>
    </location>
</feature>